<dbReference type="UniPathway" id="UPA00241">
    <property type="reaction ID" value="UER00355"/>
</dbReference>
<proteinExistence type="inferred from homology"/>
<comment type="catalytic activity">
    <reaction evidence="8 9">
        <text>(R)-4'-phosphopantetheine + ATP + H(+) = 3'-dephospho-CoA + diphosphate</text>
        <dbReference type="Rhea" id="RHEA:19801"/>
        <dbReference type="ChEBI" id="CHEBI:15378"/>
        <dbReference type="ChEBI" id="CHEBI:30616"/>
        <dbReference type="ChEBI" id="CHEBI:33019"/>
        <dbReference type="ChEBI" id="CHEBI:57328"/>
        <dbReference type="ChEBI" id="CHEBI:61723"/>
        <dbReference type="EC" id="2.7.7.3"/>
    </reaction>
</comment>
<feature type="binding site" evidence="9">
    <location>
        <begin position="101"/>
        <end position="103"/>
    </location>
    <ligand>
        <name>ATP</name>
        <dbReference type="ChEBI" id="CHEBI:30616"/>
    </ligand>
</feature>
<accession>A0A7M2WZ69</accession>
<dbReference type="InterPro" id="IPR014729">
    <property type="entry name" value="Rossmann-like_a/b/a_fold"/>
</dbReference>
<keyword evidence="4 9" id="KW-0547">Nucleotide-binding</keyword>
<dbReference type="RefSeq" id="WP_206293920.1">
    <property type="nucleotide sequence ID" value="NZ_CP063458.1"/>
</dbReference>
<dbReference type="EMBL" id="CP063458">
    <property type="protein sequence ID" value="QOV90817.1"/>
    <property type="molecule type" value="Genomic_DNA"/>
</dbReference>
<dbReference type="InterPro" id="IPR001980">
    <property type="entry name" value="PPAT"/>
</dbReference>
<dbReference type="Proteomes" id="UP000593765">
    <property type="component" value="Chromosome"/>
</dbReference>
<feature type="binding site" evidence="9">
    <location>
        <begin position="135"/>
        <end position="141"/>
    </location>
    <ligand>
        <name>ATP</name>
        <dbReference type="ChEBI" id="CHEBI:30616"/>
    </ligand>
</feature>
<comment type="similarity">
    <text evidence="9">Belongs to the bacterial CoaD family.</text>
</comment>
<comment type="pathway">
    <text evidence="9">Cofactor biosynthesis; coenzyme A biosynthesis; CoA from (R)-pantothenate: step 4/5.</text>
</comment>
<dbReference type="GO" id="GO:0005524">
    <property type="term" value="F:ATP binding"/>
    <property type="evidence" value="ECO:0007669"/>
    <property type="project" value="UniProtKB-KW"/>
</dbReference>
<comment type="cofactor">
    <cofactor evidence="9">
        <name>Mg(2+)</name>
        <dbReference type="ChEBI" id="CHEBI:18420"/>
    </cofactor>
</comment>
<dbReference type="PRINTS" id="PR01020">
    <property type="entry name" value="LPSBIOSNTHSS"/>
</dbReference>
<evidence type="ECO:0000256" key="2">
    <source>
        <dbReference type="ARBA" id="ARBA00022679"/>
    </source>
</evidence>
<dbReference type="PANTHER" id="PTHR21342">
    <property type="entry name" value="PHOSPHOPANTETHEINE ADENYLYLTRANSFERASE"/>
    <property type="match status" value="1"/>
</dbReference>
<comment type="caution">
    <text evidence="9">Lacks conserved residue(s) required for the propagation of feature annotation.</text>
</comment>
<feature type="binding site" evidence="9">
    <location>
        <position position="54"/>
    </location>
    <ligand>
        <name>substrate</name>
    </ligand>
</feature>
<dbReference type="KEGG" id="hbs:IPV69_05515"/>
<feature type="site" description="Transition state stabilizer" evidence="9">
    <location>
        <position position="30"/>
    </location>
</feature>
<feature type="domain" description="Cytidyltransferase-like" evidence="10">
    <location>
        <begin position="18"/>
        <end position="145"/>
    </location>
</feature>
<keyword evidence="1 9" id="KW-0963">Cytoplasm</keyword>
<keyword evidence="6 9" id="KW-0460">Magnesium</keyword>
<feature type="binding site" evidence="9">
    <location>
        <position position="30"/>
    </location>
    <ligand>
        <name>ATP</name>
        <dbReference type="ChEBI" id="CHEBI:30616"/>
    </ligand>
</feature>
<evidence type="ECO:0000256" key="8">
    <source>
        <dbReference type="ARBA" id="ARBA00029346"/>
    </source>
</evidence>
<comment type="subcellular location">
    <subcellularLocation>
        <location evidence="9">Cytoplasm</location>
    </subcellularLocation>
</comment>
<name>A0A7M2WZ69_9BACT</name>
<comment type="subunit">
    <text evidence="9">Homohexamer.</text>
</comment>
<dbReference type="PANTHER" id="PTHR21342:SF1">
    <property type="entry name" value="PHOSPHOPANTETHEINE ADENYLYLTRANSFERASE"/>
    <property type="match status" value="1"/>
</dbReference>
<dbReference type="Gene3D" id="3.40.50.620">
    <property type="entry name" value="HUPs"/>
    <property type="match status" value="1"/>
</dbReference>
<dbReference type="NCBIfam" id="TIGR01510">
    <property type="entry name" value="coaD_prev_kdtB"/>
    <property type="match status" value="1"/>
</dbReference>
<reference evidence="11 12" key="1">
    <citation type="submission" date="2020-10" db="EMBL/GenBank/DDBJ databases">
        <title>Wide distribution of Phycisphaera-like planctomycetes from WD2101 soil group in peatlands and genome analysis of the first cultivated representative.</title>
        <authorList>
            <person name="Dedysh S.N."/>
            <person name="Beletsky A.V."/>
            <person name="Ivanova A."/>
            <person name="Kulichevskaya I.S."/>
            <person name="Suzina N.E."/>
            <person name="Philippov D.A."/>
            <person name="Rakitin A.L."/>
            <person name="Mardanov A.V."/>
            <person name="Ravin N.V."/>
        </authorList>
    </citation>
    <scope>NUCLEOTIDE SEQUENCE [LARGE SCALE GENOMIC DNA]</scope>
    <source>
        <strain evidence="11 12">M1803</strain>
    </source>
</reference>
<comment type="function">
    <text evidence="9">Reversibly transfers an adenylyl group from ATP to 4'-phosphopantetheine, yielding dephospho-CoA (dPCoA) and pyrophosphate.</text>
</comment>
<keyword evidence="12" id="KW-1185">Reference proteome</keyword>
<dbReference type="NCBIfam" id="TIGR00125">
    <property type="entry name" value="cyt_tran_rel"/>
    <property type="match status" value="1"/>
</dbReference>
<sequence>MPNTHTHPASGTVRRVGVFPGQFDPITNGHLDVIRRGKALFDELIVAVGTNPEKRELFTRDERVKLIKSLVKDIPQVRVERYAGLTVDFVKHARATAILRGIRDVSDLRYEFQLALANRAVGGVETVFIMAGEQYALTSSSLIRQVVALGGDIRQLNAVLPEIVVQKLIEKQSSPGFAPPAAELPTG</sequence>
<dbReference type="HAMAP" id="MF_00151">
    <property type="entry name" value="PPAT_bact"/>
    <property type="match status" value="1"/>
</dbReference>
<evidence type="ECO:0000256" key="3">
    <source>
        <dbReference type="ARBA" id="ARBA00022695"/>
    </source>
</evidence>
<feature type="binding site" evidence="9">
    <location>
        <position position="86"/>
    </location>
    <ligand>
        <name>substrate</name>
    </ligand>
</feature>
<dbReference type="GO" id="GO:0005737">
    <property type="term" value="C:cytoplasm"/>
    <property type="evidence" value="ECO:0007669"/>
    <property type="project" value="UniProtKB-SubCell"/>
</dbReference>
<evidence type="ECO:0000313" key="11">
    <source>
        <dbReference type="EMBL" id="QOV90817.1"/>
    </source>
</evidence>
<dbReference type="Pfam" id="PF01467">
    <property type="entry name" value="CTP_transf_like"/>
    <property type="match status" value="1"/>
</dbReference>
<evidence type="ECO:0000256" key="9">
    <source>
        <dbReference type="HAMAP-Rule" id="MF_00151"/>
    </source>
</evidence>
<evidence type="ECO:0000256" key="7">
    <source>
        <dbReference type="ARBA" id="ARBA00022993"/>
    </source>
</evidence>
<keyword evidence="7 9" id="KW-0173">Coenzyme A biosynthesis</keyword>
<keyword evidence="2 9" id="KW-0808">Transferase</keyword>
<dbReference type="InterPro" id="IPR004821">
    <property type="entry name" value="Cyt_trans-like"/>
</dbReference>
<keyword evidence="3 9" id="KW-0548">Nucleotidyltransferase</keyword>
<gene>
    <name evidence="9 11" type="primary">coaD</name>
    <name evidence="11" type="ORF">IPV69_05515</name>
</gene>
<evidence type="ECO:0000259" key="10">
    <source>
        <dbReference type="Pfam" id="PF01467"/>
    </source>
</evidence>
<evidence type="ECO:0000313" key="12">
    <source>
        <dbReference type="Proteomes" id="UP000593765"/>
    </source>
</evidence>
<organism evidence="11 12">
    <name type="scientific">Humisphaera borealis</name>
    <dbReference type="NCBI Taxonomy" id="2807512"/>
    <lineage>
        <taxon>Bacteria</taxon>
        <taxon>Pseudomonadati</taxon>
        <taxon>Planctomycetota</taxon>
        <taxon>Phycisphaerae</taxon>
        <taxon>Tepidisphaerales</taxon>
        <taxon>Tepidisphaeraceae</taxon>
        <taxon>Humisphaera</taxon>
    </lineage>
</organism>
<evidence type="ECO:0000256" key="1">
    <source>
        <dbReference type="ARBA" id="ARBA00022490"/>
    </source>
</evidence>
<dbReference type="AlphaFoldDB" id="A0A7M2WZ69"/>
<dbReference type="CDD" id="cd02163">
    <property type="entry name" value="PPAT"/>
    <property type="match status" value="1"/>
</dbReference>
<dbReference type="GO" id="GO:0004595">
    <property type="term" value="F:pantetheine-phosphate adenylyltransferase activity"/>
    <property type="evidence" value="ECO:0007669"/>
    <property type="project" value="UniProtKB-UniRule"/>
</dbReference>
<dbReference type="EC" id="2.7.7.3" evidence="9"/>
<dbReference type="SUPFAM" id="SSF52374">
    <property type="entry name" value="Nucleotidylyl transferase"/>
    <property type="match status" value="1"/>
</dbReference>
<evidence type="ECO:0000256" key="5">
    <source>
        <dbReference type="ARBA" id="ARBA00022840"/>
    </source>
</evidence>
<feature type="binding site" evidence="9">
    <location>
        <position position="100"/>
    </location>
    <ligand>
        <name>substrate</name>
    </ligand>
</feature>
<protein>
    <recommendedName>
        <fullName evidence="9">Phosphopantetheine adenylyltransferase</fullName>
        <ecNumber evidence="9">2.7.7.3</ecNumber>
    </recommendedName>
    <alternativeName>
        <fullName evidence="9">Dephospho-CoA pyrophosphorylase</fullName>
    </alternativeName>
    <alternativeName>
        <fullName evidence="9">Pantetheine-phosphate adenylyltransferase</fullName>
        <shortName evidence="9">PPAT</shortName>
    </alternativeName>
</protein>
<evidence type="ECO:0000256" key="4">
    <source>
        <dbReference type="ARBA" id="ARBA00022741"/>
    </source>
</evidence>
<feature type="binding site" evidence="9">
    <location>
        <position position="111"/>
    </location>
    <ligand>
        <name>ATP</name>
        <dbReference type="ChEBI" id="CHEBI:30616"/>
    </ligand>
</feature>
<keyword evidence="5 9" id="KW-0067">ATP-binding</keyword>
<evidence type="ECO:0000256" key="6">
    <source>
        <dbReference type="ARBA" id="ARBA00022842"/>
    </source>
</evidence>
<dbReference type="GO" id="GO:0015937">
    <property type="term" value="P:coenzyme A biosynthetic process"/>
    <property type="evidence" value="ECO:0007669"/>
    <property type="project" value="UniProtKB-UniRule"/>
</dbReference>